<protein>
    <submittedName>
        <fullName evidence="2">DUF4283 domain protein</fullName>
    </submittedName>
</protein>
<accession>A0A0C3XQM1</accession>
<dbReference type="Proteomes" id="UP000002051">
    <property type="component" value="Chromosome 5"/>
</dbReference>
<accession>G7K1W0</accession>
<name>G7K1W0_MEDTR</name>
<evidence type="ECO:0000256" key="1">
    <source>
        <dbReference type="SAM" id="MobiDB-lite"/>
    </source>
</evidence>
<feature type="region of interest" description="Disordered" evidence="1">
    <location>
        <begin position="1"/>
        <end position="24"/>
    </location>
</feature>
<dbReference type="EMBL" id="CM001221">
    <property type="protein sequence ID" value="AES99308.2"/>
    <property type="molecule type" value="Genomic_DNA"/>
</dbReference>
<feature type="region of interest" description="Disordered" evidence="1">
    <location>
        <begin position="251"/>
        <end position="294"/>
    </location>
</feature>
<dbReference type="HOGENOM" id="CLU_947870_0_0_1"/>
<reference evidence="2 4" key="1">
    <citation type="journal article" date="2011" name="Nature">
        <title>The Medicago genome provides insight into the evolution of rhizobial symbioses.</title>
        <authorList>
            <person name="Young N.D."/>
            <person name="Debelle F."/>
            <person name="Oldroyd G.E."/>
            <person name="Geurts R."/>
            <person name="Cannon S.B."/>
            <person name="Udvardi M.K."/>
            <person name="Benedito V.A."/>
            <person name="Mayer K.F."/>
            <person name="Gouzy J."/>
            <person name="Schoof H."/>
            <person name="Van de Peer Y."/>
            <person name="Proost S."/>
            <person name="Cook D.R."/>
            <person name="Meyers B.C."/>
            <person name="Spannagl M."/>
            <person name="Cheung F."/>
            <person name="De Mita S."/>
            <person name="Krishnakumar V."/>
            <person name="Gundlach H."/>
            <person name="Zhou S."/>
            <person name="Mudge J."/>
            <person name="Bharti A.K."/>
            <person name="Murray J.D."/>
            <person name="Naoumkina M.A."/>
            <person name="Rosen B."/>
            <person name="Silverstein K.A."/>
            <person name="Tang H."/>
            <person name="Rombauts S."/>
            <person name="Zhao P.X."/>
            <person name="Zhou P."/>
            <person name="Barbe V."/>
            <person name="Bardou P."/>
            <person name="Bechner M."/>
            <person name="Bellec A."/>
            <person name="Berger A."/>
            <person name="Berges H."/>
            <person name="Bidwell S."/>
            <person name="Bisseling T."/>
            <person name="Choisne N."/>
            <person name="Couloux A."/>
            <person name="Denny R."/>
            <person name="Deshpande S."/>
            <person name="Dai X."/>
            <person name="Doyle J.J."/>
            <person name="Dudez A.M."/>
            <person name="Farmer A.D."/>
            <person name="Fouteau S."/>
            <person name="Franken C."/>
            <person name="Gibelin C."/>
            <person name="Gish J."/>
            <person name="Goldstein S."/>
            <person name="Gonzalez A.J."/>
            <person name="Green P.J."/>
            <person name="Hallab A."/>
            <person name="Hartog M."/>
            <person name="Hua A."/>
            <person name="Humphray S.J."/>
            <person name="Jeong D.H."/>
            <person name="Jing Y."/>
            <person name="Jocker A."/>
            <person name="Kenton S.M."/>
            <person name="Kim D.J."/>
            <person name="Klee K."/>
            <person name="Lai H."/>
            <person name="Lang C."/>
            <person name="Lin S."/>
            <person name="Macmil S.L."/>
            <person name="Magdelenat G."/>
            <person name="Matthews L."/>
            <person name="McCorrison J."/>
            <person name="Monaghan E.L."/>
            <person name="Mun J.H."/>
            <person name="Najar F.Z."/>
            <person name="Nicholson C."/>
            <person name="Noirot C."/>
            <person name="O'Bleness M."/>
            <person name="Paule C.R."/>
            <person name="Poulain J."/>
            <person name="Prion F."/>
            <person name="Qin B."/>
            <person name="Qu C."/>
            <person name="Retzel E.F."/>
            <person name="Riddle C."/>
            <person name="Sallet E."/>
            <person name="Samain S."/>
            <person name="Samson N."/>
            <person name="Sanders I."/>
            <person name="Saurat O."/>
            <person name="Scarpelli C."/>
            <person name="Schiex T."/>
            <person name="Segurens B."/>
            <person name="Severin A.J."/>
            <person name="Sherrier D.J."/>
            <person name="Shi R."/>
            <person name="Sims S."/>
            <person name="Singer S.R."/>
            <person name="Sinharoy S."/>
            <person name="Sterck L."/>
            <person name="Viollet A."/>
            <person name="Wang B.B."/>
            <person name="Wang K."/>
            <person name="Wang M."/>
            <person name="Wang X."/>
            <person name="Warfsmann J."/>
            <person name="Weissenbach J."/>
            <person name="White D.D."/>
            <person name="White J.D."/>
            <person name="Wiley G.B."/>
            <person name="Wincker P."/>
            <person name="Xing Y."/>
            <person name="Yang L."/>
            <person name="Yao Z."/>
            <person name="Ying F."/>
            <person name="Zhai J."/>
            <person name="Zhou L."/>
            <person name="Zuber A."/>
            <person name="Denarie J."/>
            <person name="Dixon R.A."/>
            <person name="May G.D."/>
            <person name="Schwartz D.C."/>
            <person name="Rogers J."/>
            <person name="Quetier F."/>
            <person name="Town C.D."/>
            <person name="Roe B.A."/>
        </authorList>
    </citation>
    <scope>NUCLEOTIDE SEQUENCE [LARGE SCALE GENOMIC DNA]</scope>
    <source>
        <strain evidence="2">A17</strain>
        <strain evidence="3 4">cv. Jemalong A17</strain>
    </source>
</reference>
<keyword evidence="4" id="KW-1185">Reference proteome</keyword>
<gene>
    <name evidence="2" type="ordered locus">MTR_5g079060</name>
</gene>
<evidence type="ECO:0000313" key="2">
    <source>
        <dbReference type="EMBL" id="AES99308.2"/>
    </source>
</evidence>
<dbReference type="EnsemblPlants" id="AES99308">
    <property type="protein sequence ID" value="AES99308"/>
    <property type="gene ID" value="MTR_5g079060"/>
</dbReference>
<reference evidence="3" key="3">
    <citation type="submission" date="2015-04" db="UniProtKB">
        <authorList>
            <consortium name="EnsemblPlants"/>
        </authorList>
    </citation>
    <scope>IDENTIFICATION</scope>
    <source>
        <strain evidence="3">cv. Jemalong A17</strain>
    </source>
</reference>
<evidence type="ECO:0000313" key="3">
    <source>
        <dbReference type="EnsemblPlants" id="AES99308"/>
    </source>
</evidence>
<dbReference type="AlphaFoldDB" id="G7K1W0"/>
<feature type="compositionally biased region" description="Acidic residues" evidence="1">
    <location>
        <begin position="258"/>
        <end position="287"/>
    </location>
</feature>
<proteinExistence type="predicted"/>
<evidence type="ECO:0000313" key="4">
    <source>
        <dbReference type="Proteomes" id="UP000002051"/>
    </source>
</evidence>
<sequence length="294" mass="33376">MPCLYQDPLKPTPKPDCPETDPKPKKTLAQTISNVCDIPTSQLPQSVIKGDKVSISIPEDDYTVGLEACKHNLHARIIYPKGATPLTVFSLRNKLTAHWKDLGRWGVQVIRKGFYEFTFSNLEDLQRLKYGSRSMVSLRSIGASGYYFLVRVALVHLFALILPLLSLCGRELLANMQEPTRLLFTLQQNWILFRDMDVSQSLRNKEQGKSQTDPIVVPEQTIEIQQERDPNKGKAIMVVETKKVSKEMNMEFNNEKAEDADESSSEGSEFVEDIEIREENIDDDSVEEVNNNTV</sequence>
<reference evidence="2 4" key="2">
    <citation type="journal article" date="2014" name="BMC Genomics">
        <title>An improved genome release (version Mt4.0) for the model legume Medicago truncatula.</title>
        <authorList>
            <person name="Tang H."/>
            <person name="Krishnakumar V."/>
            <person name="Bidwell S."/>
            <person name="Rosen B."/>
            <person name="Chan A."/>
            <person name="Zhou S."/>
            <person name="Gentzbittel L."/>
            <person name="Childs K.L."/>
            <person name="Yandell M."/>
            <person name="Gundlach H."/>
            <person name="Mayer K.F."/>
            <person name="Schwartz D.C."/>
            <person name="Town C.D."/>
        </authorList>
    </citation>
    <scope>GENOME REANNOTATION</scope>
    <source>
        <strain evidence="3 4">cv. Jemalong A17</strain>
    </source>
</reference>
<organism evidence="2 4">
    <name type="scientific">Medicago truncatula</name>
    <name type="common">Barrel medic</name>
    <name type="synonym">Medicago tribuloides</name>
    <dbReference type="NCBI Taxonomy" id="3880"/>
    <lineage>
        <taxon>Eukaryota</taxon>
        <taxon>Viridiplantae</taxon>
        <taxon>Streptophyta</taxon>
        <taxon>Embryophyta</taxon>
        <taxon>Tracheophyta</taxon>
        <taxon>Spermatophyta</taxon>
        <taxon>Magnoliopsida</taxon>
        <taxon>eudicotyledons</taxon>
        <taxon>Gunneridae</taxon>
        <taxon>Pentapetalae</taxon>
        <taxon>rosids</taxon>
        <taxon>fabids</taxon>
        <taxon>Fabales</taxon>
        <taxon>Fabaceae</taxon>
        <taxon>Papilionoideae</taxon>
        <taxon>50 kb inversion clade</taxon>
        <taxon>NPAAA clade</taxon>
        <taxon>Hologalegina</taxon>
        <taxon>IRL clade</taxon>
        <taxon>Trifolieae</taxon>
        <taxon>Medicago</taxon>
    </lineage>
</organism>